<accession>A0A9D4Q2A4</accession>
<comment type="caution">
    <text evidence="2">The sequence shown here is derived from an EMBL/GenBank/DDBJ whole genome shotgun (WGS) entry which is preliminary data.</text>
</comment>
<keyword evidence="3" id="KW-1185">Reference proteome</keyword>
<dbReference type="Proteomes" id="UP000821837">
    <property type="component" value="Chromosome 3"/>
</dbReference>
<organism evidence="2 3">
    <name type="scientific">Rhipicephalus sanguineus</name>
    <name type="common">Brown dog tick</name>
    <name type="synonym">Ixodes sanguineus</name>
    <dbReference type="NCBI Taxonomy" id="34632"/>
    <lineage>
        <taxon>Eukaryota</taxon>
        <taxon>Metazoa</taxon>
        <taxon>Ecdysozoa</taxon>
        <taxon>Arthropoda</taxon>
        <taxon>Chelicerata</taxon>
        <taxon>Arachnida</taxon>
        <taxon>Acari</taxon>
        <taxon>Parasitiformes</taxon>
        <taxon>Ixodida</taxon>
        <taxon>Ixodoidea</taxon>
        <taxon>Ixodidae</taxon>
        <taxon>Rhipicephalinae</taxon>
        <taxon>Rhipicephalus</taxon>
        <taxon>Rhipicephalus</taxon>
    </lineage>
</organism>
<protein>
    <submittedName>
        <fullName evidence="2">Uncharacterized protein</fullName>
    </submittedName>
</protein>
<name>A0A9D4Q2A4_RHISA</name>
<evidence type="ECO:0000256" key="1">
    <source>
        <dbReference type="SAM" id="MobiDB-lite"/>
    </source>
</evidence>
<reference evidence="2" key="1">
    <citation type="journal article" date="2020" name="Cell">
        <title>Large-Scale Comparative Analyses of Tick Genomes Elucidate Their Genetic Diversity and Vector Capacities.</title>
        <authorList>
            <consortium name="Tick Genome and Microbiome Consortium (TIGMIC)"/>
            <person name="Jia N."/>
            <person name="Wang J."/>
            <person name="Shi W."/>
            <person name="Du L."/>
            <person name="Sun Y."/>
            <person name="Zhan W."/>
            <person name="Jiang J.F."/>
            <person name="Wang Q."/>
            <person name="Zhang B."/>
            <person name="Ji P."/>
            <person name="Bell-Sakyi L."/>
            <person name="Cui X.M."/>
            <person name="Yuan T.T."/>
            <person name="Jiang B.G."/>
            <person name="Yang W.F."/>
            <person name="Lam T.T."/>
            <person name="Chang Q.C."/>
            <person name="Ding S.J."/>
            <person name="Wang X.J."/>
            <person name="Zhu J.G."/>
            <person name="Ruan X.D."/>
            <person name="Zhao L."/>
            <person name="Wei J.T."/>
            <person name="Ye R.Z."/>
            <person name="Que T.C."/>
            <person name="Du C.H."/>
            <person name="Zhou Y.H."/>
            <person name="Cheng J.X."/>
            <person name="Dai P.F."/>
            <person name="Guo W.B."/>
            <person name="Han X.H."/>
            <person name="Huang E.J."/>
            <person name="Li L.F."/>
            <person name="Wei W."/>
            <person name="Gao Y.C."/>
            <person name="Liu J.Z."/>
            <person name="Shao H.Z."/>
            <person name="Wang X."/>
            <person name="Wang C.C."/>
            <person name="Yang T.C."/>
            <person name="Huo Q.B."/>
            <person name="Li W."/>
            <person name="Chen H.Y."/>
            <person name="Chen S.E."/>
            <person name="Zhou L.G."/>
            <person name="Ni X.B."/>
            <person name="Tian J.H."/>
            <person name="Sheng Y."/>
            <person name="Liu T."/>
            <person name="Pan Y.S."/>
            <person name="Xia L.Y."/>
            <person name="Li J."/>
            <person name="Zhao F."/>
            <person name="Cao W.C."/>
        </authorList>
    </citation>
    <scope>NUCLEOTIDE SEQUENCE</scope>
    <source>
        <strain evidence="2">Rsan-2018</strain>
    </source>
</reference>
<feature type="region of interest" description="Disordered" evidence="1">
    <location>
        <begin position="117"/>
        <end position="163"/>
    </location>
</feature>
<feature type="region of interest" description="Disordered" evidence="1">
    <location>
        <begin position="14"/>
        <end position="83"/>
    </location>
</feature>
<feature type="compositionally biased region" description="Basic and acidic residues" evidence="1">
    <location>
        <begin position="145"/>
        <end position="163"/>
    </location>
</feature>
<sequence>MTDSVLTKIMAKKTINDSLTDKGRPNEANDAGDEVGDAQAKRQRLLVEQLGYHDGAGEYSTSPCEPREEGAHQENPIFLDKHRDYQRGCLDGEAPESTVMSEAGNGAAYLRVEDEADSDFGHQVADGTGGDQGNRFEADQSIVRAEVDGGEQERGDHQERDST</sequence>
<proteinExistence type="predicted"/>
<gene>
    <name evidence="2" type="ORF">HPB52_019475</name>
</gene>
<evidence type="ECO:0000313" key="3">
    <source>
        <dbReference type="Proteomes" id="UP000821837"/>
    </source>
</evidence>
<evidence type="ECO:0000313" key="2">
    <source>
        <dbReference type="EMBL" id="KAH7963063.1"/>
    </source>
</evidence>
<dbReference type="EMBL" id="JABSTV010001249">
    <property type="protein sequence ID" value="KAH7963063.1"/>
    <property type="molecule type" value="Genomic_DNA"/>
</dbReference>
<dbReference type="AlphaFoldDB" id="A0A9D4Q2A4"/>
<reference evidence="2" key="2">
    <citation type="submission" date="2021-09" db="EMBL/GenBank/DDBJ databases">
        <authorList>
            <person name="Jia N."/>
            <person name="Wang J."/>
            <person name="Shi W."/>
            <person name="Du L."/>
            <person name="Sun Y."/>
            <person name="Zhan W."/>
            <person name="Jiang J."/>
            <person name="Wang Q."/>
            <person name="Zhang B."/>
            <person name="Ji P."/>
            <person name="Sakyi L.B."/>
            <person name="Cui X."/>
            <person name="Yuan T."/>
            <person name="Jiang B."/>
            <person name="Yang W."/>
            <person name="Lam T.T.-Y."/>
            <person name="Chang Q."/>
            <person name="Ding S."/>
            <person name="Wang X."/>
            <person name="Zhu J."/>
            <person name="Ruan X."/>
            <person name="Zhao L."/>
            <person name="Wei J."/>
            <person name="Que T."/>
            <person name="Du C."/>
            <person name="Cheng J."/>
            <person name="Dai P."/>
            <person name="Han X."/>
            <person name="Huang E."/>
            <person name="Gao Y."/>
            <person name="Liu J."/>
            <person name="Shao H."/>
            <person name="Ye R."/>
            <person name="Li L."/>
            <person name="Wei W."/>
            <person name="Wang X."/>
            <person name="Wang C."/>
            <person name="Huo Q."/>
            <person name="Li W."/>
            <person name="Guo W."/>
            <person name="Chen H."/>
            <person name="Chen S."/>
            <person name="Zhou L."/>
            <person name="Zhou L."/>
            <person name="Ni X."/>
            <person name="Tian J."/>
            <person name="Zhou Y."/>
            <person name="Sheng Y."/>
            <person name="Liu T."/>
            <person name="Pan Y."/>
            <person name="Xia L."/>
            <person name="Li J."/>
            <person name="Zhao F."/>
            <person name="Cao W."/>
        </authorList>
    </citation>
    <scope>NUCLEOTIDE SEQUENCE</scope>
    <source>
        <strain evidence="2">Rsan-2018</strain>
        <tissue evidence="2">Larvae</tissue>
    </source>
</reference>